<dbReference type="OrthoDB" id="5596707at2759"/>
<dbReference type="SUPFAM" id="SSF50630">
    <property type="entry name" value="Acid proteases"/>
    <property type="match status" value="1"/>
</dbReference>
<evidence type="ECO:0000313" key="2">
    <source>
        <dbReference type="EMBL" id="KAG5649113.1"/>
    </source>
</evidence>
<proteinExistence type="predicted"/>
<reference evidence="1" key="1">
    <citation type="submission" date="2021-02" db="EMBL/GenBank/DDBJ databases">
        <authorList>
            <person name="Nieuwenhuis M."/>
            <person name="Van De Peppel L.J.J."/>
        </authorList>
    </citation>
    <scope>NUCLEOTIDE SEQUENCE</scope>
    <source>
        <strain evidence="1">D49</strain>
    </source>
</reference>
<comment type="caution">
    <text evidence="1">The sequence shown here is derived from an EMBL/GenBank/DDBJ whole genome shotgun (WGS) entry which is preliminary data.</text>
</comment>
<evidence type="ECO:0008006" key="4">
    <source>
        <dbReference type="Google" id="ProtNLM"/>
    </source>
</evidence>
<protein>
    <recommendedName>
        <fullName evidence="4">Aspartic peptidase DDI1-type domain-containing protein</fullName>
    </recommendedName>
</protein>
<reference evidence="1" key="2">
    <citation type="submission" date="2021-10" db="EMBL/GenBank/DDBJ databases">
        <title>Phylogenomics reveals ancestral predisposition of the termite-cultivated fungus Termitomyces towards a domesticated lifestyle.</title>
        <authorList>
            <person name="Auxier B."/>
            <person name="Grum-Grzhimaylo A."/>
            <person name="Cardenas M.E."/>
            <person name="Lodge J.D."/>
            <person name="Laessoe T."/>
            <person name="Pedersen O."/>
            <person name="Smith M.E."/>
            <person name="Kuyper T.W."/>
            <person name="Franco-Molano E.A."/>
            <person name="Baroni T.J."/>
            <person name="Aanen D.K."/>
        </authorList>
    </citation>
    <scope>NUCLEOTIDE SEQUENCE</scope>
    <source>
        <strain evidence="1">D49</strain>
    </source>
</reference>
<dbReference type="InterPro" id="IPR021109">
    <property type="entry name" value="Peptidase_aspartic_dom_sf"/>
</dbReference>
<dbReference type="EMBL" id="JABCKI010007296">
    <property type="protein sequence ID" value="KAG5633661.1"/>
    <property type="molecule type" value="Genomic_DNA"/>
</dbReference>
<dbReference type="AlphaFoldDB" id="A0A9P7K388"/>
<dbReference type="Proteomes" id="UP000717328">
    <property type="component" value="Unassembled WGS sequence"/>
</dbReference>
<gene>
    <name evidence="1" type="ORF">H0H81_006179</name>
    <name evidence="2" type="ORF">H0H81_006180</name>
</gene>
<evidence type="ECO:0000313" key="1">
    <source>
        <dbReference type="EMBL" id="KAG5633661.1"/>
    </source>
</evidence>
<keyword evidence="3" id="KW-1185">Reference proteome</keyword>
<name>A0A9P7K388_9AGAR</name>
<sequence length="237" mass="26371">MSVEELCSIAPEIRGKFREAVTQKRVATTMIEVEPETVDEIHSPAYIEELEAVPSQAPRSNVAEDYYDIYLRSLAPGETPERLTVAKETRSLRSIFMNIDTMEQVECIVDSGSQIVAMSEEVCHELKIKYDPSVILNMQSANGCLDPSLGLARNVPCTISNLTLYLQIHVIRNPAYDILLGRPFDVLTSSNVKTYPNGNTVVTITDPNSGDVLAIPTFARGKHRRPTEAANFRMKRA</sequence>
<dbReference type="EMBL" id="JABCKI010001583">
    <property type="protein sequence ID" value="KAG5649113.1"/>
    <property type="molecule type" value="Genomic_DNA"/>
</dbReference>
<evidence type="ECO:0000313" key="3">
    <source>
        <dbReference type="Proteomes" id="UP000717328"/>
    </source>
</evidence>
<accession>A0A9P7K388</accession>
<dbReference type="CDD" id="cd00303">
    <property type="entry name" value="retropepsin_like"/>
    <property type="match status" value="1"/>
</dbReference>
<organism evidence="1 3">
    <name type="scientific">Sphagnurus paluster</name>
    <dbReference type="NCBI Taxonomy" id="117069"/>
    <lineage>
        <taxon>Eukaryota</taxon>
        <taxon>Fungi</taxon>
        <taxon>Dikarya</taxon>
        <taxon>Basidiomycota</taxon>
        <taxon>Agaricomycotina</taxon>
        <taxon>Agaricomycetes</taxon>
        <taxon>Agaricomycetidae</taxon>
        <taxon>Agaricales</taxon>
        <taxon>Tricholomatineae</taxon>
        <taxon>Lyophyllaceae</taxon>
        <taxon>Sphagnurus</taxon>
    </lineage>
</organism>
<dbReference type="Gene3D" id="2.40.70.10">
    <property type="entry name" value="Acid Proteases"/>
    <property type="match status" value="1"/>
</dbReference>
<dbReference type="Pfam" id="PF13650">
    <property type="entry name" value="Asp_protease_2"/>
    <property type="match status" value="1"/>
</dbReference>